<proteinExistence type="predicted"/>
<dbReference type="Gene3D" id="2.50.20.20">
    <property type="match status" value="1"/>
</dbReference>
<protein>
    <recommendedName>
        <fullName evidence="5">Lipoprotein</fullName>
    </recommendedName>
</protein>
<reference evidence="3 4" key="1">
    <citation type="submission" date="2020-03" db="EMBL/GenBank/DDBJ databases">
        <title>Sequencing the genomes of 1000 actinobacteria strains.</title>
        <authorList>
            <person name="Klenk H.-P."/>
        </authorList>
    </citation>
    <scope>NUCLEOTIDE SEQUENCE [LARGE SCALE GENOMIC DNA]</scope>
    <source>
        <strain evidence="3 4">DSM 45490</strain>
    </source>
</reference>
<feature type="region of interest" description="Disordered" evidence="1">
    <location>
        <begin position="30"/>
        <end position="70"/>
    </location>
</feature>
<feature type="signal peptide" evidence="2">
    <location>
        <begin position="1"/>
        <end position="21"/>
    </location>
</feature>
<dbReference type="AlphaFoldDB" id="A0A7X5VCJ4"/>
<evidence type="ECO:0000256" key="1">
    <source>
        <dbReference type="SAM" id="MobiDB-lite"/>
    </source>
</evidence>
<feature type="chain" id="PRO_5039211506" description="Lipoprotein" evidence="2">
    <location>
        <begin position="22"/>
        <end position="271"/>
    </location>
</feature>
<gene>
    <name evidence="3" type="ORF">BJY22_004380</name>
</gene>
<dbReference type="Proteomes" id="UP000555407">
    <property type="component" value="Unassembled WGS sequence"/>
</dbReference>
<evidence type="ECO:0000313" key="4">
    <source>
        <dbReference type="Proteomes" id="UP000555407"/>
    </source>
</evidence>
<evidence type="ECO:0000313" key="3">
    <source>
        <dbReference type="EMBL" id="NIK58663.1"/>
    </source>
</evidence>
<evidence type="ECO:0008006" key="5">
    <source>
        <dbReference type="Google" id="ProtNLM"/>
    </source>
</evidence>
<feature type="compositionally biased region" description="Low complexity" evidence="1">
    <location>
        <begin position="35"/>
        <end position="50"/>
    </location>
</feature>
<keyword evidence="2" id="KW-0732">Signal</keyword>
<dbReference type="RefSeq" id="WP_167209621.1">
    <property type="nucleotide sequence ID" value="NZ_JAASRO010000001.1"/>
</dbReference>
<organism evidence="3 4">
    <name type="scientific">Kribbella shirazensis</name>
    <dbReference type="NCBI Taxonomy" id="1105143"/>
    <lineage>
        <taxon>Bacteria</taxon>
        <taxon>Bacillati</taxon>
        <taxon>Actinomycetota</taxon>
        <taxon>Actinomycetes</taxon>
        <taxon>Propionibacteriales</taxon>
        <taxon>Kribbellaceae</taxon>
        <taxon>Kribbella</taxon>
    </lineage>
</organism>
<evidence type="ECO:0000256" key="2">
    <source>
        <dbReference type="SAM" id="SignalP"/>
    </source>
</evidence>
<keyword evidence="4" id="KW-1185">Reference proteome</keyword>
<comment type="caution">
    <text evidence="3">The sequence shown here is derived from an EMBL/GenBank/DDBJ whole genome shotgun (WGS) entry which is preliminary data.</text>
</comment>
<name>A0A7X5VCJ4_9ACTN</name>
<dbReference type="EMBL" id="JAASRO010000001">
    <property type="protein sequence ID" value="NIK58663.1"/>
    <property type="molecule type" value="Genomic_DNA"/>
</dbReference>
<dbReference type="PROSITE" id="PS51257">
    <property type="entry name" value="PROKAR_LIPOPROTEIN"/>
    <property type="match status" value="1"/>
</dbReference>
<accession>A0A7X5VCJ4</accession>
<sequence length="271" mass="27936">MRTRRLAAGAMVGVLASLVVGCQGSDPAANDALGSTPTPAPVSTPVTTSAAPPPTPSPTPTVTKPSTPPDTISRLSAAAILRKTQAAAKAADSVQMKGSLTDGKDRIVLDVGLGKAGGQGSISVNGASMSVIVIGRTAYLKMSDKFWRAQTKSQAEADALVGLIAGRWIKTSLSNKELQDFAAFGSKSEFFDTLFEPSGTLRKTAPRTVDGVESIGLRDPDGTLWVDTATARPVRLESSSTDALSFSDYNQVPAPKAPPTAQVIDGKALGI</sequence>